<evidence type="ECO:0000259" key="5">
    <source>
        <dbReference type="Pfam" id="PF01370"/>
    </source>
</evidence>
<dbReference type="Gene3D" id="3.40.50.720">
    <property type="entry name" value="NAD(P)-binding Rossmann-like Domain"/>
    <property type="match status" value="1"/>
</dbReference>
<dbReference type="HOGENOM" id="CLU_007383_4_0_10"/>
<evidence type="ECO:0000256" key="3">
    <source>
        <dbReference type="ARBA" id="ARBA00023027"/>
    </source>
</evidence>
<dbReference type="GO" id="GO:0070403">
    <property type="term" value="F:NAD+ binding"/>
    <property type="evidence" value="ECO:0007669"/>
    <property type="project" value="InterPro"/>
</dbReference>
<sequence length="365" mass="40417">MVKIKHVMIGNSPYKEDIARLFREGLELGRLHGKTILVAGATGLVGGCVVDVLMQNPARCYKVIAAGRNKERARQKFAAYWEDESFFFAEIDVIQPVIKSIDRMIGEPVYNELAEGADYIIDAASNASPNFFKQNPVEVMKANINGVSNLLEYGLSHRMQRMVYISSGEIYGEGDGSEFTEKSSGYVDCASVRACYPSSKRAAETLCMAYGAEYDADVVIARLSHTYGPGFTESDNRVYAQFIRNVLKGEDIVLKSKGEAFRSWLYVVDAAHAILRLLLDGEKANAYNVAHSESNISIRQLAELIARKADRKVVFDIPEADAQQGNTTPITKATFSTDKLKALGWKPLFDVEEGFGHTLQEVREG</sequence>
<evidence type="ECO:0000313" key="7">
    <source>
        <dbReference type="Proteomes" id="UP000004477"/>
    </source>
</evidence>
<dbReference type="PANTHER" id="PTHR43078:SF7">
    <property type="entry name" value="UDP-GLUCURONATE DECARBOXYLASE"/>
    <property type="match status" value="1"/>
</dbReference>
<dbReference type="GO" id="GO:0048040">
    <property type="term" value="F:UDP-glucuronate decarboxylase activity"/>
    <property type="evidence" value="ECO:0007669"/>
    <property type="project" value="TreeGrafter"/>
</dbReference>
<keyword evidence="4" id="KW-0456">Lyase</keyword>
<feature type="domain" description="NAD-dependent epimerase/dehydratase" evidence="5">
    <location>
        <begin position="36"/>
        <end position="290"/>
    </location>
</feature>
<protein>
    <submittedName>
        <fullName evidence="6">NAD dependent epimerase/dehydratase family protein</fullName>
    </submittedName>
</protein>
<proteinExistence type="predicted"/>
<gene>
    <name evidence="6" type="ORF">PREVCOP_05288</name>
</gene>
<keyword evidence="3" id="KW-0520">NAD</keyword>
<reference evidence="6" key="1">
    <citation type="submission" date="2009-11" db="EMBL/GenBank/DDBJ databases">
        <authorList>
            <person name="Weinstock G."/>
            <person name="Sodergren E."/>
            <person name="Clifton S."/>
            <person name="Fulton L."/>
            <person name="Fulton B."/>
            <person name="Courtney L."/>
            <person name="Fronick C."/>
            <person name="Harrison M."/>
            <person name="Strong C."/>
            <person name="Farmer C."/>
            <person name="Delahaunty K."/>
            <person name="Markovic C."/>
            <person name="Hall O."/>
            <person name="Minx P."/>
            <person name="Tomlinson C."/>
            <person name="Mitreva M."/>
            <person name="Nelson J."/>
            <person name="Hou S."/>
            <person name="Wollam A."/>
            <person name="Pepin K.H."/>
            <person name="Johnson M."/>
            <person name="Bhonagiri V."/>
            <person name="Nash W.E."/>
            <person name="Warren W."/>
            <person name="Chinwalla A."/>
            <person name="Mardis E.R."/>
            <person name="Wilson R.K."/>
        </authorList>
    </citation>
    <scope>NUCLEOTIDE SEQUENCE [LARGE SCALE GENOMIC DNA]</scope>
    <source>
        <strain evidence="6">DSM 18205</strain>
    </source>
</reference>
<dbReference type="PaxDb" id="537011-PREVCOP_05288"/>
<dbReference type="Pfam" id="PF01370">
    <property type="entry name" value="Epimerase"/>
    <property type="match status" value="1"/>
</dbReference>
<dbReference type="STRING" id="537011.PREVCOP_05288"/>
<dbReference type="InterPro" id="IPR044516">
    <property type="entry name" value="UXS-like"/>
</dbReference>
<evidence type="ECO:0000256" key="4">
    <source>
        <dbReference type="ARBA" id="ARBA00023239"/>
    </source>
</evidence>
<keyword evidence="2" id="KW-0210">Decarboxylase</keyword>
<organism evidence="6 7">
    <name type="scientific">Segatella copri DSM 18205</name>
    <dbReference type="NCBI Taxonomy" id="537011"/>
    <lineage>
        <taxon>Bacteria</taxon>
        <taxon>Pseudomonadati</taxon>
        <taxon>Bacteroidota</taxon>
        <taxon>Bacteroidia</taxon>
        <taxon>Bacteroidales</taxon>
        <taxon>Prevotellaceae</taxon>
        <taxon>Segatella</taxon>
    </lineage>
</organism>
<dbReference type="SUPFAM" id="SSF51735">
    <property type="entry name" value="NAD(P)-binding Rossmann-fold domains"/>
    <property type="match status" value="1"/>
</dbReference>
<dbReference type="InterPro" id="IPR036291">
    <property type="entry name" value="NAD(P)-bd_dom_sf"/>
</dbReference>
<dbReference type="PANTHER" id="PTHR43078">
    <property type="entry name" value="UDP-GLUCURONIC ACID DECARBOXYLASE-RELATED"/>
    <property type="match status" value="1"/>
</dbReference>
<comment type="caution">
    <text evidence="6">The sequence shown here is derived from an EMBL/GenBank/DDBJ whole genome shotgun (WGS) entry which is preliminary data.</text>
</comment>
<keyword evidence="7" id="KW-1185">Reference proteome</keyword>
<comment type="cofactor">
    <cofactor evidence="1">
        <name>NAD(+)</name>
        <dbReference type="ChEBI" id="CHEBI:57540"/>
    </cofactor>
</comment>
<dbReference type="GO" id="GO:0005737">
    <property type="term" value="C:cytoplasm"/>
    <property type="evidence" value="ECO:0007669"/>
    <property type="project" value="TreeGrafter"/>
</dbReference>
<dbReference type="EMBL" id="ACBX02000016">
    <property type="protein sequence ID" value="EFB35154.1"/>
    <property type="molecule type" value="Genomic_DNA"/>
</dbReference>
<name>D1PDJ8_9BACT</name>
<accession>D1PDJ8</accession>
<evidence type="ECO:0000313" key="6">
    <source>
        <dbReference type="EMBL" id="EFB35154.1"/>
    </source>
</evidence>
<evidence type="ECO:0000256" key="2">
    <source>
        <dbReference type="ARBA" id="ARBA00022793"/>
    </source>
</evidence>
<dbReference type="AlphaFoldDB" id="D1PDJ8"/>
<evidence type="ECO:0000256" key="1">
    <source>
        <dbReference type="ARBA" id="ARBA00001911"/>
    </source>
</evidence>
<dbReference type="InterPro" id="IPR001509">
    <property type="entry name" value="Epimerase_deHydtase"/>
</dbReference>
<dbReference type="Proteomes" id="UP000004477">
    <property type="component" value="Unassembled WGS sequence"/>
</dbReference>
<dbReference type="GO" id="GO:0042732">
    <property type="term" value="P:D-xylose metabolic process"/>
    <property type="evidence" value="ECO:0007669"/>
    <property type="project" value="InterPro"/>
</dbReference>